<keyword evidence="3" id="KW-1185">Reference proteome</keyword>
<feature type="coiled-coil region" evidence="1">
    <location>
        <begin position="2"/>
        <end position="29"/>
    </location>
</feature>
<name>A0A4V6DFJ9_9PEZI</name>
<evidence type="ECO:0000313" key="3">
    <source>
        <dbReference type="Proteomes" id="UP000310108"/>
    </source>
</evidence>
<dbReference type="Proteomes" id="UP000310108">
    <property type="component" value="Unassembled WGS sequence"/>
</dbReference>
<dbReference type="EMBL" id="PJEX01000654">
    <property type="protein sequence ID" value="TKW48966.1"/>
    <property type="molecule type" value="Genomic_DNA"/>
</dbReference>
<evidence type="ECO:0000256" key="1">
    <source>
        <dbReference type="SAM" id="Coils"/>
    </source>
</evidence>
<comment type="caution">
    <text evidence="2">The sequence shown here is derived from an EMBL/GenBank/DDBJ whole genome shotgun (WGS) entry which is preliminary data.</text>
</comment>
<evidence type="ECO:0000313" key="2">
    <source>
        <dbReference type="EMBL" id="TKW48966.1"/>
    </source>
</evidence>
<proteinExistence type="predicted"/>
<accession>A0A4V6DFJ9</accession>
<gene>
    <name evidence="2" type="ORF">CTA1_5111</name>
</gene>
<sequence>MMKQQQTSLKEIKEDVHRSNSQIEHVQNVVNALTLKFESLPAVSNQHSTSILNMLAKLESKVSELSLREQKISDDTSRHGSAFDIAPAHERNIESGNARVVGSIRRLSALLDEKSRVAEFDEAGGIIDDLETLLQQTDTVIQQMEPGGLTTHG</sequence>
<protein>
    <submittedName>
        <fullName evidence="2">Uncharacterized protein</fullName>
    </submittedName>
</protein>
<dbReference type="STRING" id="1306861.A0A4V6DFJ9"/>
<keyword evidence="1" id="KW-0175">Coiled coil</keyword>
<dbReference type="AlphaFoldDB" id="A0A4V6DFJ9"/>
<organism evidence="2 3">
    <name type="scientific">Colletotrichum tanaceti</name>
    <dbReference type="NCBI Taxonomy" id="1306861"/>
    <lineage>
        <taxon>Eukaryota</taxon>
        <taxon>Fungi</taxon>
        <taxon>Dikarya</taxon>
        <taxon>Ascomycota</taxon>
        <taxon>Pezizomycotina</taxon>
        <taxon>Sordariomycetes</taxon>
        <taxon>Hypocreomycetidae</taxon>
        <taxon>Glomerellales</taxon>
        <taxon>Glomerellaceae</taxon>
        <taxon>Colletotrichum</taxon>
        <taxon>Colletotrichum destructivum species complex</taxon>
    </lineage>
</organism>
<reference evidence="2 3" key="1">
    <citation type="journal article" date="2019" name="PLoS ONE">
        <title>Comparative genome analysis indicates high evolutionary potential of pathogenicity genes in Colletotrichum tanaceti.</title>
        <authorList>
            <person name="Lelwala R.V."/>
            <person name="Korhonen P.K."/>
            <person name="Young N.D."/>
            <person name="Scott J.B."/>
            <person name="Ades P.A."/>
            <person name="Gasser R.B."/>
            <person name="Taylor P.W.J."/>
        </authorList>
    </citation>
    <scope>NUCLEOTIDE SEQUENCE [LARGE SCALE GENOMIC DNA]</scope>
    <source>
        <strain evidence="2">BRIP57314</strain>
    </source>
</reference>